<accession>A0A1X2GGD1</accession>
<dbReference type="PANTHER" id="PTHR12276">
    <property type="entry name" value="EPSIN/ENT-RELATED"/>
    <property type="match status" value="1"/>
</dbReference>
<evidence type="ECO:0000259" key="7">
    <source>
        <dbReference type="PROSITE" id="PS50942"/>
    </source>
</evidence>
<dbReference type="GO" id="GO:0006897">
    <property type="term" value="P:endocytosis"/>
    <property type="evidence" value="ECO:0007669"/>
    <property type="project" value="TreeGrafter"/>
</dbReference>
<dbReference type="STRING" id="101127.A0A1X2GGD1"/>
<dbReference type="AlphaFoldDB" id="A0A1X2GGD1"/>
<sequence length="551" mass="60521">MAGKGVVRSLKNYAKGFSDVQIKVRKATSNDPWGPSGTLMNEIAQLTYNKHEFIEVMDMIDKRLNDKGKNWRHVFKALLLLDYCLHVGSENVVVYAKENSYVVKTLRDFQHVDETGKDVGSNVRQKAKDIVNLLQDDLRLQEERRQRKRMRERMAGVGDCMNEMSLETRPDRGRDDDDDEFRRALEESKRLAEEEEKKRRQGETDELNKALQLSEQEVKQNQPPPNNFDAIFASQPTAEQPQQPLQIGWTQDAAFFQPPSNTNNPYMQSAQTLVPMQPTGFQHPQPAGFSSSPFTQDAQQTVFTQPSASSFDAFGSTMMPPSNSPFAAFATPATSSPFSANTSAFQPDASFANVSQTPFGASFDQTLVQSAFSSNSPFQQQSPAMAGSRNPFSQSSPQPAPAVPVQQPSTFELFAASLEANKHTLQQANNAKPASSPMFTTASMPSASSTSPAVAKKDLSNVDDARYAKLNSLLANRADDGLDTYGNTGTLRIPVGSGFANSMKSQDSNLMANAADNKQRTGFDEAFGLPNSSATQNPFQQPSSPFATTLT</sequence>
<evidence type="ECO:0000256" key="5">
    <source>
        <dbReference type="ARBA" id="ARBA00023121"/>
    </source>
</evidence>
<feature type="region of interest" description="Disordered" evidence="6">
    <location>
        <begin position="374"/>
        <end position="404"/>
    </location>
</feature>
<protein>
    <submittedName>
        <fullName evidence="8">ENTH-domain-containing protein</fullName>
    </submittedName>
</protein>
<comment type="caution">
    <text evidence="8">The sequence shown here is derived from an EMBL/GenBank/DDBJ whole genome shotgun (WGS) entry which is preliminary data.</text>
</comment>
<dbReference type="SUPFAM" id="SSF48464">
    <property type="entry name" value="ENTH/VHS domain"/>
    <property type="match status" value="1"/>
</dbReference>
<dbReference type="PROSITE" id="PS50942">
    <property type="entry name" value="ENTH"/>
    <property type="match status" value="1"/>
</dbReference>
<gene>
    <name evidence="8" type="ORF">DM01DRAFT_1383792</name>
</gene>
<dbReference type="GO" id="GO:0030276">
    <property type="term" value="F:clathrin binding"/>
    <property type="evidence" value="ECO:0007669"/>
    <property type="project" value="TreeGrafter"/>
</dbReference>
<dbReference type="GO" id="GO:0030125">
    <property type="term" value="C:clathrin vesicle coat"/>
    <property type="evidence" value="ECO:0007669"/>
    <property type="project" value="TreeGrafter"/>
</dbReference>
<feature type="domain" description="ENTH" evidence="7">
    <location>
        <begin position="12"/>
        <end position="144"/>
    </location>
</feature>
<feature type="compositionally biased region" description="Low complexity" evidence="6">
    <location>
        <begin position="393"/>
        <end position="404"/>
    </location>
</feature>
<feature type="compositionally biased region" description="Basic and acidic residues" evidence="6">
    <location>
        <begin position="166"/>
        <end position="206"/>
    </location>
</feature>
<keyword evidence="9" id="KW-1185">Reference proteome</keyword>
<feature type="compositionally biased region" description="Polar residues" evidence="6">
    <location>
        <begin position="530"/>
        <end position="551"/>
    </location>
</feature>
<evidence type="ECO:0000256" key="2">
    <source>
        <dbReference type="ARBA" id="ARBA00010130"/>
    </source>
</evidence>
<evidence type="ECO:0000313" key="8">
    <source>
        <dbReference type="EMBL" id="ORX53184.1"/>
    </source>
</evidence>
<feature type="region of interest" description="Disordered" evidence="6">
    <location>
        <begin position="145"/>
        <end position="206"/>
    </location>
</feature>
<dbReference type="GO" id="GO:0007015">
    <property type="term" value="P:actin filament organization"/>
    <property type="evidence" value="ECO:0007669"/>
    <property type="project" value="TreeGrafter"/>
</dbReference>
<dbReference type="GO" id="GO:0005768">
    <property type="term" value="C:endosome"/>
    <property type="evidence" value="ECO:0007669"/>
    <property type="project" value="TreeGrafter"/>
</dbReference>
<name>A0A1X2GGD1_9FUNG</name>
<dbReference type="FunFam" id="1.25.40.90:FF:000006">
    <property type="entry name" value="Clathrin interactor 1"/>
    <property type="match status" value="1"/>
</dbReference>
<organism evidence="8 9">
    <name type="scientific">Hesseltinella vesiculosa</name>
    <dbReference type="NCBI Taxonomy" id="101127"/>
    <lineage>
        <taxon>Eukaryota</taxon>
        <taxon>Fungi</taxon>
        <taxon>Fungi incertae sedis</taxon>
        <taxon>Mucoromycota</taxon>
        <taxon>Mucoromycotina</taxon>
        <taxon>Mucoromycetes</taxon>
        <taxon>Mucorales</taxon>
        <taxon>Cunninghamellaceae</taxon>
        <taxon>Hesseltinella</taxon>
    </lineage>
</organism>
<dbReference type="SMART" id="SM00273">
    <property type="entry name" value="ENTH"/>
    <property type="match status" value="1"/>
</dbReference>
<evidence type="ECO:0000256" key="4">
    <source>
        <dbReference type="ARBA" id="ARBA00022553"/>
    </source>
</evidence>
<dbReference type="Proteomes" id="UP000242146">
    <property type="component" value="Unassembled WGS sequence"/>
</dbReference>
<dbReference type="InterPro" id="IPR008942">
    <property type="entry name" value="ENTH_VHS"/>
</dbReference>
<keyword evidence="4" id="KW-0597">Phosphoprotein</keyword>
<dbReference type="InterPro" id="IPR013809">
    <property type="entry name" value="ENTH"/>
</dbReference>
<feature type="compositionally biased region" description="Low complexity" evidence="6">
    <location>
        <begin position="374"/>
        <end position="384"/>
    </location>
</feature>
<feature type="region of interest" description="Disordered" evidence="6">
    <location>
        <begin position="522"/>
        <end position="551"/>
    </location>
</feature>
<evidence type="ECO:0000256" key="3">
    <source>
        <dbReference type="ARBA" id="ARBA00022490"/>
    </source>
</evidence>
<dbReference type="PROSITE" id="PS50330">
    <property type="entry name" value="UIM"/>
    <property type="match status" value="1"/>
</dbReference>
<keyword evidence="5" id="KW-0446">Lipid-binding</keyword>
<evidence type="ECO:0000256" key="1">
    <source>
        <dbReference type="ARBA" id="ARBA00004496"/>
    </source>
</evidence>
<dbReference type="GO" id="GO:0005886">
    <property type="term" value="C:plasma membrane"/>
    <property type="evidence" value="ECO:0007669"/>
    <property type="project" value="TreeGrafter"/>
</dbReference>
<comment type="subcellular location">
    <subcellularLocation>
        <location evidence="1">Cytoplasm</location>
    </subcellularLocation>
</comment>
<reference evidence="8 9" key="1">
    <citation type="submission" date="2016-07" db="EMBL/GenBank/DDBJ databases">
        <title>Pervasive Adenine N6-methylation of Active Genes in Fungi.</title>
        <authorList>
            <consortium name="DOE Joint Genome Institute"/>
            <person name="Mondo S.J."/>
            <person name="Dannebaum R.O."/>
            <person name="Kuo R.C."/>
            <person name="Labutti K."/>
            <person name="Haridas S."/>
            <person name="Kuo A."/>
            <person name="Salamov A."/>
            <person name="Ahrendt S.R."/>
            <person name="Lipzen A."/>
            <person name="Sullivan W."/>
            <person name="Andreopoulos W.B."/>
            <person name="Clum A."/>
            <person name="Lindquist E."/>
            <person name="Daum C."/>
            <person name="Ramamoorthy G.K."/>
            <person name="Gryganskyi A."/>
            <person name="Culley D."/>
            <person name="Magnuson J.K."/>
            <person name="James T.Y."/>
            <person name="O'Malley M.A."/>
            <person name="Stajich J.E."/>
            <person name="Spatafora J.W."/>
            <person name="Visel A."/>
            <person name="Grigoriev I.V."/>
        </authorList>
    </citation>
    <scope>NUCLEOTIDE SEQUENCE [LARGE SCALE GENOMIC DNA]</scope>
    <source>
        <strain evidence="8 9">NRRL 3301</strain>
    </source>
</reference>
<comment type="similarity">
    <text evidence="2">Belongs to the epsin family.</text>
</comment>
<feature type="compositionally biased region" description="Low complexity" evidence="6">
    <location>
        <begin position="440"/>
        <end position="452"/>
    </location>
</feature>
<dbReference type="OrthoDB" id="4033880at2759"/>
<dbReference type="Pfam" id="PF01417">
    <property type="entry name" value="ENTH"/>
    <property type="match status" value="1"/>
</dbReference>
<feature type="region of interest" description="Disordered" evidence="6">
    <location>
        <begin position="428"/>
        <end position="452"/>
    </location>
</feature>
<dbReference type="PANTHER" id="PTHR12276:SF110">
    <property type="entry name" value="EPSIN-1-RELATED"/>
    <property type="match status" value="1"/>
</dbReference>
<feature type="compositionally biased region" description="Polar residues" evidence="6">
    <location>
        <begin position="428"/>
        <end position="439"/>
    </location>
</feature>
<dbReference type="SMART" id="SM00726">
    <property type="entry name" value="UIM"/>
    <property type="match status" value="2"/>
</dbReference>
<dbReference type="InterPro" id="IPR003903">
    <property type="entry name" value="UIM_dom"/>
</dbReference>
<dbReference type="Gene3D" id="1.25.40.90">
    <property type="match status" value="1"/>
</dbReference>
<evidence type="ECO:0000313" key="9">
    <source>
        <dbReference type="Proteomes" id="UP000242146"/>
    </source>
</evidence>
<keyword evidence="3" id="KW-0963">Cytoplasm</keyword>
<evidence type="ECO:0000256" key="6">
    <source>
        <dbReference type="SAM" id="MobiDB-lite"/>
    </source>
</evidence>
<dbReference type="CDD" id="cd16991">
    <property type="entry name" value="ENTH_Ent1_Ent2"/>
    <property type="match status" value="1"/>
</dbReference>
<proteinExistence type="inferred from homology"/>
<dbReference type="GO" id="GO:0005543">
    <property type="term" value="F:phospholipid binding"/>
    <property type="evidence" value="ECO:0007669"/>
    <property type="project" value="TreeGrafter"/>
</dbReference>
<dbReference type="EMBL" id="MCGT01000016">
    <property type="protein sequence ID" value="ORX53184.1"/>
    <property type="molecule type" value="Genomic_DNA"/>
</dbReference>